<organism evidence="1 2">
    <name type="scientific">Hypothenemus hampei</name>
    <name type="common">Coffee berry borer</name>
    <dbReference type="NCBI Taxonomy" id="57062"/>
    <lineage>
        <taxon>Eukaryota</taxon>
        <taxon>Metazoa</taxon>
        <taxon>Ecdysozoa</taxon>
        <taxon>Arthropoda</taxon>
        <taxon>Hexapoda</taxon>
        <taxon>Insecta</taxon>
        <taxon>Pterygota</taxon>
        <taxon>Neoptera</taxon>
        <taxon>Endopterygota</taxon>
        <taxon>Coleoptera</taxon>
        <taxon>Polyphaga</taxon>
        <taxon>Cucujiformia</taxon>
        <taxon>Curculionidae</taxon>
        <taxon>Scolytinae</taxon>
        <taxon>Hypothenemus</taxon>
    </lineage>
</organism>
<proteinExistence type="predicted"/>
<evidence type="ECO:0000313" key="1">
    <source>
        <dbReference type="EMBL" id="KAL1488730.1"/>
    </source>
</evidence>
<reference evidence="1 2" key="1">
    <citation type="submission" date="2024-05" db="EMBL/GenBank/DDBJ databases">
        <title>Genetic variation in Jamaican populations of the coffee berry borer (Hypothenemus hampei).</title>
        <authorList>
            <person name="Errbii M."/>
            <person name="Myrie A."/>
        </authorList>
    </citation>
    <scope>NUCLEOTIDE SEQUENCE [LARGE SCALE GENOMIC DNA]</scope>
    <source>
        <strain evidence="1">JA-Hopewell-2020-01-JO</strain>
        <tissue evidence="1">Whole body</tissue>
    </source>
</reference>
<accession>A0ABD1E2C1</accession>
<dbReference type="AlphaFoldDB" id="A0ABD1E2C1"/>
<sequence>MNVIEEDDYFRIFEPSAVTDTSTSNYEAEFQILNFFSNSCVDLSILNMYLEIKAIFTLKVKCYNIMIN</sequence>
<dbReference type="EMBL" id="JBDJPC010000013">
    <property type="protein sequence ID" value="KAL1488730.1"/>
    <property type="molecule type" value="Genomic_DNA"/>
</dbReference>
<evidence type="ECO:0000313" key="2">
    <source>
        <dbReference type="Proteomes" id="UP001566132"/>
    </source>
</evidence>
<gene>
    <name evidence="1" type="ORF">ABEB36_014529</name>
</gene>
<keyword evidence="2" id="KW-1185">Reference proteome</keyword>
<comment type="caution">
    <text evidence="1">The sequence shown here is derived from an EMBL/GenBank/DDBJ whole genome shotgun (WGS) entry which is preliminary data.</text>
</comment>
<name>A0ABD1E2C1_HYPHA</name>
<dbReference type="Proteomes" id="UP001566132">
    <property type="component" value="Unassembled WGS sequence"/>
</dbReference>
<protein>
    <submittedName>
        <fullName evidence="1">Uncharacterized protein</fullName>
    </submittedName>
</protein>